<dbReference type="GeneID" id="71763255"/>
<gene>
    <name evidence="1" type="ORF">GCM10008985_04370</name>
    <name evidence="2" type="ORF">MUK72_15365</name>
</gene>
<evidence type="ECO:0000313" key="3">
    <source>
        <dbReference type="Proteomes" id="UP000830542"/>
    </source>
</evidence>
<geneLocation type="plasmid" evidence="2 3">
    <name>unnamed1</name>
</geneLocation>
<dbReference type="Proteomes" id="UP001500962">
    <property type="component" value="Unassembled WGS sequence"/>
</dbReference>
<dbReference type="AlphaFoldDB" id="A0AAV3SDB8"/>
<protein>
    <submittedName>
        <fullName evidence="1">Uncharacterized protein</fullName>
    </submittedName>
</protein>
<keyword evidence="2" id="KW-0614">Plasmid</keyword>
<dbReference type="RefSeq" id="WP_244705420.1">
    <property type="nucleotide sequence ID" value="NZ_BAAADN010000005.1"/>
</dbReference>
<reference evidence="2" key="2">
    <citation type="submission" date="2022-04" db="EMBL/GenBank/DDBJ databases">
        <title>Sequencing and genomic assembly of Halococcus dombrowskii.</title>
        <authorList>
            <person name="Lim S.W."/>
            <person name="MacLea K.S."/>
        </authorList>
    </citation>
    <scope>NUCLEOTIDE SEQUENCE</scope>
    <source>
        <strain evidence="2">H4</strain>
        <plasmid evidence="2">unnamed1</plasmid>
    </source>
</reference>
<dbReference type="KEGG" id="hdo:MUK72_15365"/>
<evidence type="ECO:0000313" key="1">
    <source>
        <dbReference type="EMBL" id="GAA0451820.1"/>
    </source>
</evidence>
<dbReference type="Proteomes" id="UP000830542">
    <property type="component" value="Plasmid unnamed1"/>
</dbReference>
<dbReference type="EMBL" id="CP095006">
    <property type="protein sequence ID" value="UOO96574.1"/>
    <property type="molecule type" value="Genomic_DNA"/>
</dbReference>
<evidence type="ECO:0000313" key="2">
    <source>
        <dbReference type="EMBL" id="UOO96574.1"/>
    </source>
</evidence>
<dbReference type="EMBL" id="BAAADN010000005">
    <property type="protein sequence ID" value="GAA0451820.1"/>
    <property type="molecule type" value="Genomic_DNA"/>
</dbReference>
<accession>A0AAV3SDB8</accession>
<evidence type="ECO:0000313" key="4">
    <source>
        <dbReference type="Proteomes" id="UP001500962"/>
    </source>
</evidence>
<sequence>MGSGKIQYVSGGDVPSPAFTFSKQSFSGSSYIQSGGRGASGDEIDTIIDQLMDFASVNATDGWFGLVQKQTTLTWFGHGLEAFVELLKSPHEERPGLAGENPYDIHNTYKNTHHRGQAVWVGPGGPANTMVISGQSRPHSDFIEQFTVSLLTDESLSQSQLIDDVAGLPVDFGTAHEWDCPRYVASQSQRSDIQIQQIETEISKMCYDTQIDAVVCENPYYGRSDALAELLDVEVRDSGRICENLAEYEKIRCHVSPPYHPDKEPNGYDVVRFEVADVRKLGASEISPVNVRINIQPQF</sequence>
<organism evidence="1 4">
    <name type="scientific">Halococcus dombrowskii</name>
    <dbReference type="NCBI Taxonomy" id="179637"/>
    <lineage>
        <taxon>Archaea</taxon>
        <taxon>Methanobacteriati</taxon>
        <taxon>Methanobacteriota</taxon>
        <taxon>Stenosarchaea group</taxon>
        <taxon>Halobacteria</taxon>
        <taxon>Halobacteriales</taxon>
        <taxon>Halococcaceae</taxon>
        <taxon>Halococcus</taxon>
    </lineage>
</organism>
<reference evidence="1" key="1">
    <citation type="journal article" date="2014" name="Int. J. Syst. Evol. Microbiol.">
        <title>Complete genome sequence of Corynebacterium casei LMG S-19264T (=DSM 44701T), isolated from a smear-ripened cheese.</title>
        <authorList>
            <consortium name="US DOE Joint Genome Institute (JGI-PGF)"/>
            <person name="Walter F."/>
            <person name="Albersmeier A."/>
            <person name="Kalinowski J."/>
            <person name="Ruckert C."/>
        </authorList>
    </citation>
    <scope>NUCLEOTIDE SEQUENCE</scope>
    <source>
        <strain evidence="1">JCM 12289</strain>
    </source>
</reference>
<proteinExistence type="predicted"/>
<keyword evidence="3" id="KW-1185">Reference proteome</keyword>
<reference evidence="1" key="3">
    <citation type="submission" date="2023-12" db="EMBL/GenBank/DDBJ databases">
        <authorList>
            <person name="Sun Q."/>
            <person name="Inoue M."/>
        </authorList>
    </citation>
    <scope>NUCLEOTIDE SEQUENCE</scope>
    <source>
        <strain evidence="1">JCM 12289</strain>
    </source>
</reference>
<name>A0AAV3SDB8_HALDO</name>